<dbReference type="EMBL" id="JAUEPR010000002">
    <property type="protein sequence ID" value="KAK0489420.1"/>
    <property type="molecule type" value="Genomic_DNA"/>
</dbReference>
<sequence length="663" mass="73940">MYAYHRCHGLARKPHASLPPTYYPEPHVKLEDALALILVIGIGGRSLGGVVRSCDLRDEKAPPVTKIRWPTSAGRVFGCREPVCCVGVVMAQVTNVAAGAFGQQSKILYESWLYIVCGEVRVLKLRPTEWVTRLVFYGKYLQTCLLDLEDLDPEVVMGSLRRWAANRRFPANRMERSQIILERGPRRRHVPPYLDFKRAQVPSVAAVSLVSKYPPHSGTTLVARVEDEGERGDLRPEECSAGAVAPEFLRARELCSTMMIRSNTSFVERRALGSLWDHYGAVGFQQTGWNVVRLYWREDLGDATFPLQYDKDVRLGGKGGGAFEVFTDTHNTDKRRRTAIRGSHLRKRPPSSLPGGSASKREIEVGSSGWIIVAKVKAQSVDDPKMAERAAGHQDRDSGDAVKGKAALGVLWPPTTARSGKKSDLQEKPVLRAKHETNAPQKRRDHQQQKLSGYRKSIRTSSRAIPGFGPAKRFSVQSVLCFFATERYQLLLGPITLLRRRASCESGFVAGSAVRVMMDTLQSNICRCNETGYAVFICGFELESRLAEEQTNERRCQKEGDSLSGGVLVVDTTRQWQEQNDGKGNVEALLSRLAIQMNVHFNARSVPFSGESKQRYISKSDAARMWSILWNSHRHTLSQCPLSASAPPSLHGYAPHVPEKRFS</sequence>
<accession>A0AA39URA0</accession>
<feature type="compositionally biased region" description="Basic and acidic residues" evidence="1">
    <location>
        <begin position="421"/>
        <end position="437"/>
    </location>
</feature>
<proteinExistence type="predicted"/>
<dbReference type="AlphaFoldDB" id="A0AA39URA0"/>
<feature type="region of interest" description="Disordered" evidence="1">
    <location>
        <begin position="412"/>
        <end position="456"/>
    </location>
</feature>
<name>A0AA39URA0_9AGAR</name>
<evidence type="ECO:0000313" key="2">
    <source>
        <dbReference type="EMBL" id="KAK0489420.1"/>
    </source>
</evidence>
<keyword evidence="3" id="KW-1185">Reference proteome</keyword>
<reference evidence="2" key="1">
    <citation type="submission" date="2023-06" db="EMBL/GenBank/DDBJ databases">
        <authorList>
            <consortium name="Lawrence Berkeley National Laboratory"/>
            <person name="Ahrendt S."/>
            <person name="Sahu N."/>
            <person name="Indic B."/>
            <person name="Wong-Bajracharya J."/>
            <person name="Merenyi Z."/>
            <person name="Ke H.-M."/>
            <person name="Monk M."/>
            <person name="Kocsube S."/>
            <person name="Drula E."/>
            <person name="Lipzen A."/>
            <person name="Balint B."/>
            <person name="Henrissat B."/>
            <person name="Andreopoulos B."/>
            <person name="Martin F.M."/>
            <person name="Harder C.B."/>
            <person name="Rigling D."/>
            <person name="Ford K.L."/>
            <person name="Foster G.D."/>
            <person name="Pangilinan J."/>
            <person name="Papanicolaou A."/>
            <person name="Barry K."/>
            <person name="LaButti K."/>
            <person name="Viragh M."/>
            <person name="Koriabine M."/>
            <person name="Yan M."/>
            <person name="Riley R."/>
            <person name="Champramary S."/>
            <person name="Plett K.L."/>
            <person name="Tsai I.J."/>
            <person name="Slot J."/>
            <person name="Sipos G."/>
            <person name="Plett J."/>
            <person name="Nagy L.G."/>
            <person name="Grigoriev I.V."/>
        </authorList>
    </citation>
    <scope>NUCLEOTIDE SEQUENCE</scope>
    <source>
        <strain evidence="2">ICMP 16352</strain>
    </source>
</reference>
<evidence type="ECO:0000313" key="3">
    <source>
        <dbReference type="Proteomes" id="UP001175227"/>
    </source>
</evidence>
<feature type="region of interest" description="Disordered" evidence="1">
    <location>
        <begin position="382"/>
        <end position="401"/>
    </location>
</feature>
<comment type="caution">
    <text evidence="2">The sequence shown here is derived from an EMBL/GenBank/DDBJ whole genome shotgun (WGS) entry which is preliminary data.</text>
</comment>
<protein>
    <submittedName>
        <fullName evidence="2">Uncharacterized protein</fullName>
    </submittedName>
</protein>
<organism evidence="2 3">
    <name type="scientific">Armillaria novae-zelandiae</name>
    <dbReference type="NCBI Taxonomy" id="153914"/>
    <lineage>
        <taxon>Eukaryota</taxon>
        <taxon>Fungi</taxon>
        <taxon>Dikarya</taxon>
        <taxon>Basidiomycota</taxon>
        <taxon>Agaricomycotina</taxon>
        <taxon>Agaricomycetes</taxon>
        <taxon>Agaricomycetidae</taxon>
        <taxon>Agaricales</taxon>
        <taxon>Marasmiineae</taxon>
        <taxon>Physalacriaceae</taxon>
        <taxon>Armillaria</taxon>
    </lineage>
</organism>
<dbReference type="Proteomes" id="UP001175227">
    <property type="component" value="Unassembled WGS sequence"/>
</dbReference>
<evidence type="ECO:0000256" key="1">
    <source>
        <dbReference type="SAM" id="MobiDB-lite"/>
    </source>
</evidence>
<feature type="region of interest" description="Disordered" evidence="1">
    <location>
        <begin position="644"/>
        <end position="663"/>
    </location>
</feature>
<gene>
    <name evidence="2" type="ORF">IW261DRAFT_1414769</name>
</gene>
<feature type="region of interest" description="Disordered" evidence="1">
    <location>
        <begin position="328"/>
        <end position="360"/>
    </location>
</feature>
<feature type="compositionally biased region" description="Basic residues" evidence="1">
    <location>
        <begin position="333"/>
        <end position="349"/>
    </location>
</feature>